<organism evidence="1 2">
    <name type="scientific">Linum trigynum</name>
    <dbReference type="NCBI Taxonomy" id="586398"/>
    <lineage>
        <taxon>Eukaryota</taxon>
        <taxon>Viridiplantae</taxon>
        <taxon>Streptophyta</taxon>
        <taxon>Embryophyta</taxon>
        <taxon>Tracheophyta</taxon>
        <taxon>Spermatophyta</taxon>
        <taxon>Magnoliopsida</taxon>
        <taxon>eudicotyledons</taxon>
        <taxon>Gunneridae</taxon>
        <taxon>Pentapetalae</taxon>
        <taxon>rosids</taxon>
        <taxon>fabids</taxon>
        <taxon>Malpighiales</taxon>
        <taxon>Linaceae</taxon>
        <taxon>Linum</taxon>
    </lineage>
</organism>
<proteinExistence type="predicted"/>
<evidence type="ECO:0000313" key="1">
    <source>
        <dbReference type="EMBL" id="CAL1372668.1"/>
    </source>
</evidence>
<dbReference type="AlphaFoldDB" id="A0AAV2DFK9"/>
<protein>
    <recommendedName>
        <fullName evidence="3">Secreted protein</fullName>
    </recommendedName>
</protein>
<name>A0AAV2DFK9_9ROSI</name>
<evidence type="ECO:0000313" key="2">
    <source>
        <dbReference type="Proteomes" id="UP001497516"/>
    </source>
</evidence>
<keyword evidence="2" id="KW-1185">Reference proteome</keyword>
<dbReference type="Proteomes" id="UP001497516">
    <property type="component" value="Chromosome 2"/>
</dbReference>
<gene>
    <name evidence="1" type="ORF">LTRI10_LOCUS14654</name>
</gene>
<accession>A0AAV2DFK9</accession>
<sequence>MRPAARRVCFPFPSDSIRLAASGVWVKLLGDMQTLLLAPLFVSFWSAGVSSGCRLRFFIFEGAEQEHKKSRAVAHTSVRPAD</sequence>
<evidence type="ECO:0008006" key="3">
    <source>
        <dbReference type="Google" id="ProtNLM"/>
    </source>
</evidence>
<reference evidence="1 2" key="1">
    <citation type="submission" date="2024-04" db="EMBL/GenBank/DDBJ databases">
        <authorList>
            <person name="Fracassetti M."/>
        </authorList>
    </citation>
    <scope>NUCLEOTIDE SEQUENCE [LARGE SCALE GENOMIC DNA]</scope>
</reference>
<dbReference type="EMBL" id="OZ034815">
    <property type="protein sequence ID" value="CAL1372668.1"/>
    <property type="molecule type" value="Genomic_DNA"/>
</dbReference>